<evidence type="ECO:0000256" key="1">
    <source>
        <dbReference type="ARBA" id="ARBA00004956"/>
    </source>
</evidence>
<dbReference type="SUPFAM" id="SSF52096">
    <property type="entry name" value="ClpP/crotonase"/>
    <property type="match status" value="1"/>
</dbReference>
<evidence type="ECO:0000313" key="13">
    <source>
        <dbReference type="Proteomes" id="UP001228690"/>
    </source>
</evidence>
<keyword evidence="8 10" id="KW-0275">Fatty acid biosynthesis</keyword>
<evidence type="ECO:0000313" key="12">
    <source>
        <dbReference type="EMBL" id="WGK69661.1"/>
    </source>
</evidence>
<dbReference type="PROSITE" id="PS50989">
    <property type="entry name" value="COA_CT_CTER"/>
    <property type="match status" value="1"/>
</dbReference>
<reference evidence="12 13" key="1">
    <citation type="submission" date="2023-04" db="EMBL/GenBank/DDBJ databases">
        <title>Spirochaete genome identified in red abalone sample constitutes a novel genus.</title>
        <authorList>
            <person name="Sharma S.P."/>
            <person name="Purcell C.M."/>
            <person name="Hyde J.R."/>
            <person name="Severin A.J."/>
        </authorList>
    </citation>
    <scope>NUCLEOTIDE SEQUENCE [LARGE SCALE GENOMIC DNA]</scope>
    <source>
        <strain evidence="12 13">SP-2023</strain>
    </source>
</reference>
<accession>A0ABY8MIA6</accession>
<gene>
    <name evidence="10" type="primary">accA</name>
    <name evidence="12" type="ORF">P0082_02015</name>
</gene>
<dbReference type="HAMAP" id="MF_00823">
    <property type="entry name" value="AcetylCoA_CT_alpha"/>
    <property type="match status" value="1"/>
</dbReference>
<keyword evidence="13" id="KW-1185">Reference proteome</keyword>
<evidence type="ECO:0000256" key="7">
    <source>
        <dbReference type="ARBA" id="ARBA00023098"/>
    </source>
</evidence>
<dbReference type="NCBIfam" id="NF004344">
    <property type="entry name" value="PRK05724.1"/>
    <property type="match status" value="1"/>
</dbReference>
<dbReference type="NCBIfam" id="TIGR00513">
    <property type="entry name" value="accA"/>
    <property type="match status" value="1"/>
</dbReference>
<dbReference type="Pfam" id="PF03255">
    <property type="entry name" value="ACCA"/>
    <property type="match status" value="1"/>
</dbReference>
<evidence type="ECO:0000256" key="2">
    <source>
        <dbReference type="ARBA" id="ARBA00022516"/>
    </source>
</evidence>
<organism evidence="12 13">
    <name type="scientific">Candidatus Haliotispira prima</name>
    <dbReference type="NCBI Taxonomy" id="3034016"/>
    <lineage>
        <taxon>Bacteria</taxon>
        <taxon>Pseudomonadati</taxon>
        <taxon>Spirochaetota</taxon>
        <taxon>Spirochaetia</taxon>
        <taxon>Spirochaetales</taxon>
        <taxon>Spirochaetaceae</taxon>
        <taxon>Candidatus Haliotispira</taxon>
    </lineage>
</organism>
<dbReference type="EMBL" id="CP123443">
    <property type="protein sequence ID" value="WGK69661.1"/>
    <property type="molecule type" value="Genomic_DNA"/>
</dbReference>
<keyword evidence="3 10" id="KW-0808">Transferase</keyword>
<dbReference type="Proteomes" id="UP001228690">
    <property type="component" value="Chromosome"/>
</dbReference>
<comment type="subcellular location">
    <subcellularLocation>
        <location evidence="10">Cytoplasm</location>
    </subcellularLocation>
</comment>
<dbReference type="PANTHER" id="PTHR42853">
    <property type="entry name" value="ACETYL-COENZYME A CARBOXYLASE CARBOXYL TRANSFERASE SUBUNIT ALPHA"/>
    <property type="match status" value="1"/>
</dbReference>
<evidence type="ECO:0000256" key="9">
    <source>
        <dbReference type="ARBA" id="ARBA00049152"/>
    </source>
</evidence>
<keyword evidence="4 10" id="KW-0547">Nucleotide-binding</keyword>
<keyword evidence="5 10" id="KW-0276">Fatty acid metabolism</keyword>
<comment type="subunit">
    <text evidence="10">Acetyl-CoA carboxylase is a heterohexamer composed of biotin carboxyl carrier protein (AccB), biotin carboxylase (AccC) and two subunits each of ACCase subunit alpha (AccA) and ACCase subunit beta (AccD).</text>
</comment>
<feature type="domain" description="CoA carboxyltransferase C-terminal" evidence="11">
    <location>
        <begin position="23"/>
        <end position="280"/>
    </location>
</feature>
<evidence type="ECO:0000259" key="11">
    <source>
        <dbReference type="PROSITE" id="PS50989"/>
    </source>
</evidence>
<dbReference type="NCBIfam" id="NF041504">
    <property type="entry name" value="AccA_sub"/>
    <property type="match status" value="1"/>
</dbReference>
<dbReference type="InterPro" id="IPR029045">
    <property type="entry name" value="ClpP/crotonase-like_dom_sf"/>
</dbReference>
<name>A0ABY8MIA6_9SPIO</name>
<dbReference type="RefSeq" id="WP_326927847.1">
    <property type="nucleotide sequence ID" value="NZ_CP123443.1"/>
</dbReference>
<evidence type="ECO:0000256" key="8">
    <source>
        <dbReference type="ARBA" id="ARBA00023160"/>
    </source>
</evidence>
<evidence type="ECO:0000256" key="4">
    <source>
        <dbReference type="ARBA" id="ARBA00022741"/>
    </source>
</evidence>
<evidence type="ECO:0000256" key="3">
    <source>
        <dbReference type="ARBA" id="ARBA00022679"/>
    </source>
</evidence>
<sequence length="327" mass="36481">MEREEILQRFAELRESLRSRSPELAMEISDLESRFASNNIENDAWQRVQIARTGDRPGTLDYIAKISESYMELHGDRTYGDDKAIVGGIAVIDGVPMTFIGHQKGRNLRENMQRHYGMGSPEGYRKALRLAKQAEAHGRPVITFIDTSGAYPGLESEERGIGEAIAVNLREFSVLRAPIINFVIGEGGSGGALGIGVGDKLYMLENAVYSVISPEGFASILLRDSTKAEYAASLMKMTAKDIADFGIVHGIIPEVAGGAHLDPDYTAREIKKVIIRDYGALQSNDYEKLVRYRSRKLRDMGRFSEKSTREDLFGLFSRIPWLKNRNT</sequence>
<dbReference type="GO" id="GO:0003989">
    <property type="term" value="F:acetyl-CoA carboxylase activity"/>
    <property type="evidence" value="ECO:0007669"/>
    <property type="project" value="UniProtKB-EC"/>
</dbReference>
<comment type="similarity">
    <text evidence="10">Belongs to the AccA family.</text>
</comment>
<dbReference type="InterPro" id="IPR011763">
    <property type="entry name" value="COA_CT_C"/>
</dbReference>
<evidence type="ECO:0000256" key="6">
    <source>
        <dbReference type="ARBA" id="ARBA00022840"/>
    </source>
</evidence>
<keyword evidence="12" id="KW-0436">Ligase</keyword>
<keyword evidence="7 10" id="KW-0443">Lipid metabolism</keyword>
<keyword evidence="10" id="KW-0963">Cytoplasm</keyword>
<evidence type="ECO:0000256" key="5">
    <source>
        <dbReference type="ARBA" id="ARBA00022832"/>
    </source>
</evidence>
<comment type="function">
    <text evidence="10">Component of the acetyl coenzyme A carboxylase (ACC) complex. First, biotin carboxylase catalyzes the carboxylation of biotin on its carrier protein (BCCP) and then the CO(2) group is transferred by the carboxyltransferase to acetyl-CoA to form malonyl-CoA.</text>
</comment>
<evidence type="ECO:0000256" key="10">
    <source>
        <dbReference type="HAMAP-Rule" id="MF_00823"/>
    </source>
</evidence>
<keyword evidence="2 10" id="KW-0444">Lipid biosynthesis</keyword>
<dbReference type="PANTHER" id="PTHR42853:SF3">
    <property type="entry name" value="ACETYL-COENZYME A CARBOXYLASE CARBOXYL TRANSFERASE SUBUNIT ALPHA, CHLOROPLASTIC"/>
    <property type="match status" value="1"/>
</dbReference>
<protein>
    <recommendedName>
        <fullName evidence="10">Acetyl-coenzyme A carboxylase carboxyl transferase subunit alpha</fullName>
        <shortName evidence="10">ACCase subunit alpha</shortName>
        <shortName evidence="10">Acetyl-CoA carboxylase carboxyltransferase subunit alpha</shortName>
        <ecNumber evidence="10">2.1.3.15</ecNumber>
    </recommendedName>
</protein>
<dbReference type="PRINTS" id="PR01069">
    <property type="entry name" value="ACCCTRFRASEA"/>
</dbReference>
<dbReference type="Gene3D" id="3.90.226.10">
    <property type="entry name" value="2-enoyl-CoA Hydratase, Chain A, domain 1"/>
    <property type="match status" value="1"/>
</dbReference>
<comment type="pathway">
    <text evidence="1 10">Lipid metabolism; malonyl-CoA biosynthesis; malonyl-CoA from acetyl-CoA: step 1/1.</text>
</comment>
<comment type="catalytic activity">
    <reaction evidence="9 10">
        <text>N(6)-carboxybiotinyl-L-lysyl-[protein] + acetyl-CoA = N(6)-biotinyl-L-lysyl-[protein] + malonyl-CoA</text>
        <dbReference type="Rhea" id="RHEA:54728"/>
        <dbReference type="Rhea" id="RHEA-COMP:10505"/>
        <dbReference type="Rhea" id="RHEA-COMP:10506"/>
        <dbReference type="ChEBI" id="CHEBI:57288"/>
        <dbReference type="ChEBI" id="CHEBI:57384"/>
        <dbReference type="ChEBI" id="CHEBI:83144"/>
        <dbReference type="ChEBI" id="CHEBI:83145"/>
        <dbReference type="EC" id="2.1.3.15"/>
    </reaction>
</comment>
<dbReference type="EC" id="2.1.3.15" evidence="10"/>
<dbReference type="InterPro" id="IPR001095">
    <property type="entry name" value="Acetyl_CoA_COase_a_su"/>
</dbReference>
<keyword evidence="6 10" id="KW-0067">ATP-binding</keyword>
<proteinExistence type="inferred from homology"/>